<dbReference type="Pfam" id="PF02690">
    <property type="entry name" value="Na_Pi_cotrans"/>
    <property type="match status" value="2"/>
</dbReference>
<evidence type="ECO:0000256" key="3">
    <source>
        <dbReference type="ARBA" id="ARBA00022692"/>
    </source>
</evidence>
<gene>
    <name evidence="7" type="ORF">METZ01_LOCUS227298</name>
</gene>
<feature type="transmembrane region" description="Helical" evidence="6">
    <location>
        <begin position="243"/>
        <end position="264"/>
    </location>
</feature>
<comment type="subcellular location">
    <subcellularLocation>
        <location evidence="1">Cell membrane</location>
        <topology evidence="1">Multi-pass membrane protein</topology>
    </subcellularLocation>
</comment>
<evidence type="ECO:0000256" key="4">
    <source>
        <dbReference type="ARBA" id="ARBA00022989"/>
    </source>
</evidence>
<feature type="transmembrane region" description="Helical" evidence="6">
    <location>
        <begin position="16"/>
        <end position="42"/>
    </location>
</feature>
<dbReference type="NCBIfam" id="NF037997">
    <property type="entry name" value="Na_Pi_symport"/>
    <property type="match status" value="1"/>
</dbReference>
<accession>A0A382GIA2</accession>
<name>A0A382GIA2_9ZZZZ</name>
<proteinExistence type="predicted"/>
<keyword evidence="2" id="KW-1003">Cell membrane</keyword>
<dbReference type="EMBL" id="UINC01055496">
    <property type="protein sequence ID" value="SVB74444.1"/>
    <property type="molecule type" value="Genomic_DNA"/>
</dbReference>
<evidence type="ECO:0000313" key="7">
    <source>
        <dbReference type="EMBL" id="SVB74444.1"/>
    </source>
</evidence>
<dbReference type="InterPro" id="IPR003841">
    <property type="entry name" value="Na/Pi_transpt"/>
</dbReference>
<dbReference type="AlphaFoldDB" id="A0A382GIA2"/>
<keyword evidence="4 6" id="KW-1133">Transmembrane helix</keyword>
<evidence type="ECO:0000256" key="6">
    <source>
        <dbReference type="SAM" id="Phobius"/>
    </source>
</evidence>
<feature type="transmembrane region" description="Helical" evidence="6">
    <location>
        <begin position="284"/>
        <end position="306"/>
    </location>
</feature>
<evidence type="ECO:0000256" key="1">
    <source>
        <dbReference type="ARBA" id="ARBA00004651"/>
    </source>
</evidence>
<dbReference type="GO" id="GO:0005436">
    <property type="term" value="F:sodium:phosphate symporter activity"/>
    <property type="evidence" value="ECO:0007669"/>
    <property type="project" value="InterPro"/>
</dbReference>
<feature type="transmembrane region" description="Helical" evidence="6">
    <location>
        <begin position="216"/>
        <end position="236"/>
    </location>
</feature>
<dbReference type="PANTHER" id="PTHR10010">
    <property type="entry name" value="SOLUTE CARRIER FAMILY 34 SODIUM PHOSPHATE , MEMBER 2-RELATED"/>
    <property type="match status" value="1"/>
</dbReference>
<dbReference type="GO" id="GO:0044341">
    <property type="term" value="P:sodium-dependent phosphate transport"/>
    <property type="evidence" value="ECO:0007669"/>
    <property type="project" value="InterPro"/>
</dbReference>
<keyword evidence="5 6" id="KW-0472">Membrane</keyword>
<feature type="transmembrane region" description="Helical" evidence="6">
    <location>
        <begin position="63"/>
        <end position="84"/>
    </location>
</feature>
<keyword evidence="3 6" id="KW-0812">Transmembrane</keyword>
<feature type="transmembrane region" description="Helical" evidence="6">
    <location>
        <begin position="134"/>
        <end position="158"/>
    </location>
</feature>
<sequence>IVATTLVQSSSTTTSIVVGLVAGGGLSLTTAIPIIMGANIGTTITNTLVSVGHVGDRVEFRRAFSAGVVHDFFNISAVVVLFPLELRYGIIARSATWLEHGFAGVGGIKLFNPLKAIINPAIALTDSLLGGGPYVAVVMAVIAAIFMFGSLAGLIRTMRSLMLNRIEVIIHRYLFRNDVFGLIFGIIVTIMVQSSSITTSLIIPLAGAGLVTLRQIFPYTLGANLGTTVTAMLAALATQHEVAITVAFSHLVFNILGISIFYPLKQLPISLANFVGSYASQSKSHLIGFVLGYLGLYLVPLAFIIFR</sequence>
<evidence type="ECO:0000256" key="2">
    <source>
        <dbReference type="ARBA" id="ARBA00022475"/>
    </source>
</evidence>
<evidence type="ECO:0000256" key="5">
    <source>
        <dbReference type="ARBA" id="ARBA00023136"/>
    </source>
</evidence>
<feature type="transmembrane region" description="Helical" evidence="6">
    <location>
        <begin position="179"/>
        <end position="204"/>
    </location>
</feature>
<feature type="non-terminal residue" evidence="7">
    <location>
        <position position="1"/>
    </location>
</feature>
<evidence type="ECO:0008006" key="8">
    <source>
        <dbReference type="Google" id="ProtNLM"/>
    </source>
</evidence>
<reference evidence="7" key="1">
    <citation type="submission" date="2018-05" db="EMBL/GenBank/DDBJ databases">
        <authorList>
            <person name="Lanie J.A."/>
            <person name="Ng W.-L."/>
            <person name="Kazmierczak K.M."/>
            <person name="Andrzejewski T.M."/>
            <person name="Davidsen T.M."/>
            <person name="Wayne K.J."/>
            <person name="Tettelin H."/>
            <person name="Glass J.I."/>
            <person name="Rusch D."/>
            <person name="Podicherti R."/>
            <person name="Tsui H.-C.T."/>
            <person name="Winkler M.E."/>
        </authorList>
    </citation>
    <scope>NUCLEOTIDE SEQUENCE</scope>
</reference>
<protein>
    <recommendedName>
        <fullName evidence="8">PhoU domain-containing protein</fullName>
    </recommendedName>
</protein>
<organism evidence="7">
    <name type="scientific">marine metagenome</name>
    <dbReference type="NCBI Taxonomy" id="408172"/>
    <lineage>
        <taxon>unclassified sequences</taxon>
        <taxon>metagenomes</taxon>
        <taxon>ecological metagenomes</taxon>
    </lineage>
</organism>
<dbReference type="PANTHER" id="PTHR10010:SF46">
    <property type="entry name" value="SODIUM-DEPENDENT PHOSPHATE TRANSPORT PROTEIN 2B"/>
    <property type="match status" value="1"/>
</dbReference>
<dbReference type="GO" id="GO:0005886">
    <property type="term" value="C:plasma membrane"/>
    <property type="evidence" value="ECO:0007669"/>
    <property type="project" value="UniProtKB-SubCell"/>
</dbReference>